<feature type="compositionally biased region" description="Basic and acidic residues" evidence="1">
    <location>
        <begin position="130"/>
        <end position="143"/>
    </location>
</feature>
<reference evidence="2" key="1">
    <citation type="submission" date="2020-05" db="EMBL/GenBank/DDBJ databases">
        <title>Mycena genomes resolve the evolution of fungal bioluminescence.</title>
        <authorList>
            <person name="Tsai I.J."/>
        </authorList>
    </citation>
    <scope>NUCLEOTIDE SEQUENCE</scope>
    <source>
        <strain evidence="2">110903Hualien_Pintung</strain>
    </source>
</reference>
<feature type="compositionally biased region" description="Low complexity" evidence="1">
    <location>
        <begin position="49"/>
        <end position="62"/>
    </location>
</feature>
<feature type="region of interest" description="Disordered" evidence="1">
    <location>
        <begin position="1"/>
        <end position="115"/>
    </location>
</feature>
<dbReference type="EMBL" id="JACAZE010000011">
    <property type="protein sequence ID" value="KAF7304330.1"/>
    <property type="molecule type" value="Genomic_DNA"/>
</dbReference>
<dbReference type="Gene3D" id="3.30.420.10">
    <property type="entry name" value="Ribonuclease H-like superfamily/Ribonuclease H"/>
    <property type="match status" value="1"/>
</dbReference>
<evidence type="ECO:0000313" key="3">
    <source>
        <dbReference type="Proteomes" id="UP000613580"/>
    </source>
</evidence>
<dbReference type="OrthoDB" id="3267843at2759"/>
<evidence type="ECO:0008006" key="4">
    <source>
        <dbReference type="Google" id="ProtNLM"/>
    </source>
</evidence>
<feature type="compositionally biased region" description="Acidic residues" evidence="1">
    <location>
        <begin position="156"/>
        <end position="173"/>
    </location>
</feature>
<protein>
    <recommendedName>
        <fullName evidence="4">3'-5' exonuclease domain-containing protein</fullName>
    </recommendedName>
</protein>
<organism evidence="2 3">
    <name type="scientific">Mycena chlorophos</name>
    <name type="common">Agaric fungus</name>
    <name type="synonym">Agaricus chlorophos</name>
    <dbReference type="NCBI Taxonomy" id="658473"/>
    <lineage>
        <taxon>Eukaryota</taxon>
        <taxon>Fungi</taxon>
        <taxon>Dikarya</taxon>
        <taxon>Basidiomycota</taxon>
        <taxon>Agaricomycotina</taxon>
        <taxon>Agaricomycetes</taxon>
        <taxon>Agaricomycetidae</taxon>
        <taxon>Agaricales</taxon>
        <taxon>Marasmiineae</taxon>
        <taxon>Mycenaceae</taxon>
        <taxon>Mycena</taxon>
    </lineage>
</organism>
<dbReference type="GO" id="GO:0003676">
    <property type="term" value="F:nucleic acid binding"/>
    <property type="evidence" value="ECO:0007669"/>
    <property type="project" value="InterPro"/>
</dbReference>
<evidence type="ECO:0000313" key="2">
    <source>
        <dbReference type="EMBL" id="KAF7304330.1"/>
    </source>
</evidence>
<feature type="region of interest" description="Disordered" evidence="1">
    <location>
        <begin position="130"/>
        <end position="189"/>
    </location>
</feature>
<dbReference type="SUPFAM" id="SSF53098">
    <property type="entry name" value="Ribonuclease H-like"/>
    <property type="match status" value="1"/>
</dbReference>
<gene>
    <name evidence="2" type="ORF">HMN09_00834800</name>
</gene>
<keyword evidence="3" id="KW-1185">Reference proteome</keyword>
<dbReference type="Proteomes" id="UP000613580">
    <property type="component" value="Unassembled WGS sequence"/>
</dbReference>
<comment type="caution">
    <text evidence="2">The sequence shown here is derived from an EMBL/GenBank/DDBJ whole genome shotgun (WGS) entry which is preliminary data.</text>
</comment>
<dbReference type="InterPro" id="IPR012337">
    <property type="entry name" value="RNaseH-like_sf"/>
</dbReference>
<proteinExistence type="predicted"/>
<dbReference type="InterPro" id="IPR036397">
    <property type="entry name" value="RNaseH_sf"/>
</dbReference>
<sequence>MRPSSPAFVSTTTVKKHGGARPGAGRPRGSKNKPKHVACAPGAPAPMQSSSVPTSGSSPSTSAPRVPIPFRPAITQPNGTGLANWWSSRAGQHAAPTPFKAWPVPSNQPTPMPLSETLDRIDSELQVLAHDDPTFDPPDRVFDETVEDNPPVLEGVDGDEEDEEDGGDEGALDEEGRAAEAPSESTHEQWLKASLELIQKDTDVGRKPECYRNGQLWIRPRDPIFALEHAGLHNFSPKELYQLPIFVWLPNFLPGHPSEFKCECGGQLNKHGFNSNPIARRVGTTSGEDYFLLTNRFWCSSRRINTDGCGKVYQGTDPWIQAQLPRYVQARFPVSISHRAALDNQQMDMMKITFAGRFGAGPFSRMVRELKMLRHSRLEAMYLYAAAHFRYFGAQVPDFSEFSNRDEYGGFVPSIKYLKSMFIAWFGAHRIYHDRIMSSLSARILKADHTYKASSVAIVDHQGRLPGGERIHEAMYSAVNENEEVRAYALTLTQSFPPLTGFYQRMQTELVRHGHKPTQLMYTDRPKHERPWLEKNIPSLTTDVTHIIRDRFRHLPEFILPHPNPLQHSDSPPEINSICNDILEGLMEVAPNTPLVLVLDAKSDAGAVHILSIRCEKGLFVFNASFVSSPNHVPPCLRSVLTNPDIIKVGYRVRESMRAISQAWDLDSSKCRLVDLGQLAKLKGKLSNHSSSLQSLCGIILKSRLPEMTRTTWDGEVDARDILACGRDVECAWRLWGILMLSGSTGLPLQEADMQPGQLVTLVLQQRAVANGELVEHDGWLEVPDAERIKITPAYSVVRLTEILIPGCPIAKHRQTLQWLHEHNQHIAVQTRTLRTRASDPPQEGDEPLTLPNIPDTSEIPSEVPVAPQHATAEPQMHDADESDLDFDDEEPSVDQLEMELFGDLQHGREMLRQSDAASNIPSRVLDDVYHCMDRLLRLVSKKHSAYREFAHQLSETIFVRDQGDERRVKAKLAERGIDYEYAKRAKKSSLRRRIRNYVPPGQKLSRDLRALFFAYQDLEDASDRSAGRGKFFSKPARRQGAITAESADLGFVSDPPNIPLMRGTNSVEGGVHMIIRRVFGSLHASMELTEAILGNWFNRRNRRIGYYNRTGKRWNNHFDIWLLDDIVEAAIEVGARPTFPQPQLLVTRIATSETFGILPITPEIAQETGIRILPTTNTLSVTHGADTYMTALLRFATKPTNLYRYLQIRQRTTAAVVPIHTQPEFVLFKRIISSFISSSVAPTATADEVCKATDYSALALHWNREVLTQSPTVLKAAERIYFKLPEHLMRHHKKTLQWQDSRATLTLGANTAALRPINTLLNDPKRVAAVLPAITHEPLEVEFQRDATTGLDLDSFNPMALRGQRTAAYAAALDAQVISNEPTPASQPIAAGPSRALTAGPQSAVAGPSRLPIAGASILANQAIPQPFVVNLGADHGDYSTMERARPAKKLNTGKGGRRCVPCVFAGCPSAATCPGRGNRNLCMHKTEPAHAAAGLDSHTRKRARDKPK</sequence>
<accession>A0A8H6SUU1</accession>
<feature type="compositionally biased region" description="Polar residues" evidence="1">
    <location>
        <begin position="75"/>
        <end position="90"/>
    </location>
</feature>
<name>A0A8H6SUU1_MYCCL</name>
<evidence type="ECO:0000256" key="1">
    <source>
        <dbReference type="SAM" id="MobiDB-lite"/>
    </source>
</evidence>
<feature type="region of interest" description="Disordered" evidence="1">
    <location>
        <begin position="834"/>
        <end position="889"/>
    </location>
</feature>